<name>A0ABV6ZV94_9PROT</name>
<comment type="caution">
    <text evidence="2">The sequence shown here is derived from an EMBL/GenBank/DDBJ whole genome shotgun (WGS) entry which is preliminary data.</text>
</comment>
<evidence type="ECO:0000313" key="2">
    <source>
        <dbReference type="EMBL" id="MFC2925316.1"/>
    </source>
</evidence>
<dbReference type="InterPro" id="IPR017592">
    <property type="entry name" value="Pilus_assmbl_Flp-typ_CpaB"/>
</dbReference>
<dbReference type="Pfam" id="PF16976">
    <property type="entry name" value="RcpC"/>
    <property type="match status" value="1"/>
</dbReference>
<organism evidence="2 3">
    <name type="scientific">Hyphobacterium vulgare</name>
    <dbReference type="NCBI Taxonomy" id="1736751"/>
    <lineage>
        <taxon>Bacteria</taxon>
        <taxon>Pseudomonadati</taxon>
        <taxon>Pseudomonadota</taxon>
        <taxon>Alphaproteobacteria</taxon>
        <taxon>Maricaulales</taxon>
        <taxon>Maricaulaceae</taxon>
        <taxon>Hyphobacterium</taxon>
    </lineage>
</organism>
<dbReference type="InterPro" id="IPR013974">
    <property type="entry name" value="SAF"/>
</dbReference>
<evidence type="ECO:0000259" key="1">
    <source>
        <dbReference type="SMART" id="SM00858"/>
    </source>
</evidence>
<dbReference type="CDD" id="cd11614">
    <property type="entry name" value="SAF_CpaB_FlgA_like"/>
    <property type="match status" value="1"/>
</dbReference>
<feature type="domain" description="SAF" evidence="1">
    <location>
        <begin position="45"/>
        <end position="113"/>
    </location>
</feature>
<gene>
    <name evidence="2" type="primary">cpaB</name>
    <name evidence="2" type="ORF">ACFOOR_04280</name>
</gene>
<dbReference type="Proteomes" id="UP001595379">
    <property type="component" value="Unassembled WGS sequence"/>
</dbReference>
<dbReference type="Pfam" id="PF08666">
    <property type="entry name" value="SAF"/>
    <property type="match status" value="1"/>
</dbReference>
<accession>A0ABV6ZV94</accession>
<dbReference type="EMBL" id="JBHRSV010000002">
    <property type="protein sequence ID" value="MFC2925316.1"/>
    <property type="molecule type" value="Genomic_DNA"/>
</dbReference>
<dbReference type="SMART" id="SM00858">
    <property type="entry name" value="SAF"/>
    <property type="match status" value="1"/>
</dbReference>
<dbReference type="RefSeq" id="WP_343165056.1">
    <property type="nucleotide sequence ID" value="NZ_JBHRSV010000002.1"/>
</dbReference>
<evidence type="ECO:0000313" key="3">
    <source>
        <dbReference type="Proteomes" id="UP001595379"/>
    </source>
</evidence>
<dbReference type="InterPro" id="IPR031571">
    <property type="entry name" value="RcpC_dom"/>
</dbReference>
<dbReference type="NCBIfam" id="TIGR03177">
    <property type="entry name" value="pilus_cpaB"/>
    <property type="match status" value="1"/>
</dbReference>
<keyword evidence="3" id="KW-1185">Reference proteome</keyword>
<proteinExistence type="predicted"/>
<sequence length="281" mass="29614">MNSARILILALAAVAAAAAAYFVYRSSAAPEPQIVERPVERAPAVRVLAARGDLETGQRVSASDLYWQPWPEEAVSPAYVTESRSPDAIGEFTGAIVRASIAQGEPITPRKLVPAGESGFMSAVLSPGMRAVAVPLSAETGAGGFILPNDRVDVIVTYEQDGRESYGRGGGFIAETVVENTRVLAIDQIFGEDEEEGAVVGSTATLELTPDQARAVSLAVARGEVSLALRSLSDGEGGPRLSVVEVPARTEAEVDRDRGRNTMTVYRYGQRQDVALGDGGQ</sequence>
<protein>
    <submittedName>
        <fullName evidence="2">Flp pilus assembly protein CpaB</fullName>
    </submittedName>
</protein>
<reference evidence="3" key="1">
    <citation type="journal article" date="2019" name="Int. J. Syst. Evol. Microbiol.">
        <title>The Global Catalogue of Microorganisms (GCM) 10K type strain sequencing project: providing services to taxonomists for standard genome sequencing and annotation.</title>
        <authorList>
            <consortium name="The Broad Institute Genomics Platform"/>
            <consortium name="The Broad Institute Genome Sequencing Center for Infectious Disease"/>
            <person name="Wu L."/>
            <person name="Ma J."/>
        </authorList>
    </citation>
    <scope>NUCLEOTIDE SEQUENCE [LARGE SCALE GENOMIC DNA]</scope>
    <source>
        <strain evidence="3">KCTC 52487</strain>
    </source>
</reference>